<evidence type="ECO:0000256" key="1">
    <source>
        <dbReference type="SAM" id="MobiDB-lite"/>
    </source>
</evidence>
<proteinExistence type="predicted"/>
<reference evidence="2" key="1">
    <citation type="journal article" date="2020" name="Nature">
        <title>Giant virus diversity and host interactions through global metagenomics.</title>
        <authorList>
            <person name="Schulz F."/>
            <person name="Roux S."/>
            <person name="Paez-Espino D."/>
            <person name="Jungbluth S."/>
            <person name="Walsh D.A."/>
            <person name="Denef V.J."/>
            <person name="McMahon K.D."/>
            <person name="Konstantinidis K.T."/>
            <person name="Eloe-Fadrosh E.A."/>
            <person name="Kyrpides N.C."/>
            <person name="Woyke T."/>
        </authorList>
    </citation>
    <scope>NUCLEOTIDE SEQUENCE</scope>
    <source>
        <strain evidence="2">GVMAG-S-ERX555997-44</strain>
    </source>
</reference>
<feature type="region of interest" description="Disordered" evidence="1">
    <location>
        <begin position="161"/>
        <end position="180"/>
    </location>
</feature>
<accession>A0A6C0FAC6</accession>
<dbReference type="AlphaFoldDB" id="A0A6C0FAC6"/>
<organism evidence="2">
    <name type="scientific">viral metagenome</name>
    <dbReference type="NCBI Taxonomy" id="1070528"/>
    <lineage>
        <taxon>unclassified sequences</taxon>
        <taxon>metagenomes</taxon>
        <taxon>organismal metagenomes</taxon>
    </lineage>
</organism>
<sequence length="180" mass="20785">MEIPIYLCLIFLFLWMIYNHFFQIEGMECDLGTNFRRKSPDQVKVLSGNEKSIYDCQIKKYQAKVKDPTYLKLALRQTKKLLPIIKKPIASIEKKFNELKDTHVKWKKTKTIRDEAIDKLDKFVNGEEQSGNNDHCKTKPESCEAVDSCKTDKKLCKGQDGVIKNGGEDGKPMLTSFEND</sequence>
<evidence type="ECO:0000313" key="2">
    <source>
        <dbReference type="EMBL" id="QHT37563.1"/>
    </source>
</evidence>
<dbReference type="EMBL" id="MN738799">
    <property type="protein sequence ID" value="QHT37563.1"/>
    <property type="molecule type" value="Genomic_DNA"/>
</dbReference>
<protein>
    <submittedName>
        <fullName evidence="2">Uncharacterized protein</fullName>
    </submittedName>
</protein>
<name>A0A6C0FAC6_9ZZZZ</name>